<gene>
    <name evidence="12" type="ORF">BO71DRAFT_397069</name>
</gene>
<feature type="chain" id="PRO_5016190143" description="Endo-chitosanase" evidence="11">
    <location>
        <begin position="21"/>
        <end position="240"/>
    </location>
</feature>
<keyword evidence="7" id="KW-0119">Carbohydrate metabolism</keyword>
<comment type="subcellular location">
    <subcellularLocation>
        <location evidence="2 11">Secreted</location>
    </subcellularLocation>
</comment>
<accession>A0A319DQT7</accession>
<dbReference type="AlphaFoldDB" id="A0A319DQT7"/>
<evidence type="ECO:0000256" key="7">
    <source>
        <dbReference type="ARBA" id="ARBA00023277"/>
    </source>
</evidence>
<dbReference type="InterPro" id="IPR009939">
    <property type="entry name" value="Chitosanase_fungal"/>
</dbReference>
<evidence type="ECO:0000256" key="1">
    <source>
        <dbReference type="ARBA" id="ARBA00000405"/>
    </source>
</evidence>
<proteinExistence type="inferred from homology"/>
<dbReference type="PANTHER" id="PTHR42061:SF9">
    <property type="entry name" value="ENDO-CHITOSANASE"/>
    <property type="match status" value="1"/>
</dbReference>
<evidence type="ECO:0000256" key="3">
    <source>
        <dbReference type="ARBA" id="ARBA00007799"/>
    </source>
</evidence>
<comment type="function">
    <text evidence="10">Chitosanase catalyzing the endo-type cleavage of chitosan, the deacylated form of chitin. Chitosanase may be crucial in the degradation of the deacetylated portion of chitin in the fungal cell wall. Chitoolisaccharides produced by the hydrolysis of partially N-acetylated chitosan are known to have many biological activities, including antibacterial activity, immune-enhancing effects, and elicitor activity.</text>
</comment>
<keyword evidence="6 11" id="KW-0378">Hydrolase</keyword>
<dbReference type="EC" id="3.2.1.132" evidence="11"/>
<evidence type="ECO:0000256" key="5">
    <source>
        <dbReference type="ARBA" id="ARBA00022729"/>
    </source>
</evidence>
<sequence>MHFKQHSIAIGILAPSMVSAYSIPDNLAKIYDDHRSKPCDNVIASGFSDGTTIASTVDYCGDIPNVIFLHSSSNGGQYDNIDIDCDGANAARRDCGNDPSIQVQTSFKDQVVQYGISDLDANIHPYVVFGNTNFDPQQSGMQPLSVMAVVCGGQLYYGVWGDTNGGGLTGEASLALAKLCFPGDGMSGSSGHTADDVLYIGFKGQDAVPGSSADWTPRDTQAFEDSVKTLGDRLVAGLGP</sequence>
<dbReference type="GO" id="GO:0005576">
    <property type="term" value="C:extracellular region"/>
    <property type="evidence" value="ECO:0007669"/>
    <property type="project" value="UniProtKB-SubCell"/>
</dbReference>
<dbReference type="VEuPathDB" id="FungiDB:BO71DRAFT_397069"/>
<keyword evidence="8 11" id="KW-0326">Glycosidase</keyword>
<dbReference type="Proteomes" id="UP000247810">
    <property type="component" value="Unassembled WGS sequence"/>
</dbReference>
<comment type="catalytic activity">
    <reaction evidence="1 11">
        <text>Endohydrolysis of beta-(1-&gt;4)-linkages between D-glucosamine residues in a partly acetylated chitosan.</text>
        <dbReference type="EC" id="3.2.1.132"/>
    </reaction>
</comment>
<evidence type="ECO:0000256" key="4">
    <source>
        <dbReference type="ARBA" id="ARBA00022525"/>
    </source>
</evidence>
<dbReference type="GO" id="GO:0016977">
    <property type="term" value="F:chitosanase activity"/>
    <property type="evidence" value="ECO:0007669"/>
    <property type="project" value="UniProtKB-EC"/>
</dbReference>
<evidence type="ECO:0000313" key="12">
    <source>
        <dbReference type="EMBL" id="PYH96447.1"/>
    </source>
</evidence>
<evidence type="ECO:0000256" key="2">
    <source>
        <dbReference type="ARBA" id="ARBA00004613"/>
    </source>
</evidence>
<keyword evidence="5 11" id="KW-0732">Signal</keyword>
<dbReference type="EMBL" id="KZ825837">
    <property type="protein sequence ID" value="PYH96447.1"/>
    <property type="molecule type" value="Genomic_DNA"/>
</dbReference>
<evidence type="ECO:0000256" key="9">
    <source>
        <dbReference type="ARBA" id="ARBA00023326"/>
    </source>
</evidence>
<comment type="similarity">
    <text evidence="3 11">Belongs to the glycosyl hydrolase 75 family.</text>
</comment>
<dbReference type="Pfam" id="PF07335">
    <property type="entry name" value="Glyco_hydro_75"/>
    <property type="match status" value="1"/>
</dbReference>
<keyword evidence="4" id="KW-0964">Secreted</keyword>
<dbReference type="GO" id="GO:0000272">
    <property type="term" value="P:polysaccharide catabolic process"/>
    <property type="evidence" value="ECO:0007669"/>
    <property type="project" value="UniProtKB-KW"/>
</dbReference>
<evidence type="ECO:0000313" key="13">
    <source>
        <dbReference type="Proteomes" id="UP000247810"/>
    </source>
</evidence>
<organism evidence="12 13">
    <name type="scientific">Aspergillus ellipticus CBS 707.79</name>
    <dbReference type="NCBI Taxonomy" id="1448320"/>
    <lineage>
        <taxon>Eukaryota</taxon>
        <taxon>Fungi</taxon>
        <taxon>Dikarya</taxon>
        <taxon>Ascomycota</taxon>
        <taxon>Pezizomycotina</taxon>
        <taxon>Eurotiomycetes</taxon>
        <taxon>Eurotiomycetidae</taxon>
        <taxon>Eurotiales</taxon>
        <taxon>Aspergillaceae</taxon>
        <taxon>Aspergillus</taxon>
        <taxon>Aspergillus subgen. Circumdati</taxon>
    </lineage>
</organism>
<protein>
    <recommendedName>
        <fullName evidence="11">Endo-chitosanase</fullName>
        <ecNumber evidence="11">3.2.1.132</ecNumber>
    </recommendedName>
</protein>
<dbReference type="OrthoDB" id="4756206at2759"/>
<reference evidence="12 13" key="1">
    <citation type="submission" date="2018-02" db="EMBL/GenBank/DDBJ databases">
        <title>The genomes of Aspergillus section Nigri reveals drivers in fungal speciation.</title>
        <authorList>
            <consortium name="DOE Joint Genome Institute"/>
            <person name="Vesth T.C."/>
            <person name="Nybo J."/>
            <person name="Theobald S."/>
            <person name="Brandl J."/>
            <person name="Frisvad J.C."/>
            <person name="Nielsen K.F."/>
            <person name="Lyhne E.K."/>
            <person name="Kogle M.E."/>
            <person name="Kuo A."/>
            <person name="Riley R."/>
            <person name="Clum A."/>
            <person name="Nolan M."/>
            <person name="Lipzen A."/>
            <person name="Salamov A."/>
            <person name="Henrissat B."/>
            <person name="Wiebenga A."/>
            <person name="De vries R.P."/>
            <person name="Grigoriev I.V."/>
            <person name="Mortensen U.H."/>
            <person name="Andersen M.R."/>
            <person name="Baker S.E."/>
        </authorList>
    </citation>
    <scope>NUCLEOTIDE SEQUENCE [LARGE SCALE GENOMIC DNA]</scope>
    <source>
        <strain evidence="12 13">CBS 707.79</strain>
    </source>
</reference>
<evidence type="ECO:0000256" key="10">
    <source>
        <dbReference type="ARBA" id="ARBA00029386"/>
    </source>
</evidence>
<evidence type="ECO:0000256" key="6">
    <source>
        <dbReference type="ARBA" id="ARBA00022801"/>
    </source>
</evidence>
<feature type="signal peptide" evidence="11">
    <location>
        <begin position="1"/>
        <end position="20"/>
    </location>
</feature>
<keyword evidence="9 11" id="KW-0624">Polysaccharide degradation</keyword>
<name>A0A319DQT7_9EURO</name>
<evidence type="ECO:0000256" key="11">
    <source>
        <dbReference type="RuleBase" id="RU361208"/>
    </source>
</evidence>
<evidence type="ECO:0000256" key="8">
    <source>
        <dbReference type="ARBA" id="ARBA00023295"/>
    </source>
</evidence>
<keyword evidence="13" id="KW-1185">Reference proteome</keyword>
<dbReference type="PANTHER" id="PTHR42061">
    <property type="entry name" value="ENDO-CHITOSANASE"/>
    <property type="match status" value="1"/>
</dbReference>